<sequence>MAALLVCLSLAGPAWAASSGENDTPARRLKGWNIGEWRETGGCYFEAPFEGALFLRVVTYVQAEQSGYMFTIHSKNWTSIENRQHYPIIVQLGDHNPWEFNAIASVAKPIYMLGSLTRSEKFMDQLKNSDVLRISYNNKIVARLELKGVSGAMADVLECQKYMQPSLPKSSQ</sequence>
<comment type="caution">
    <text evidence="2">The sequence shown here is derived from an EMBL/GenBank/DDBJ whole genome shotgun (WGS) entry which is preliminary data.</text>
</comment>
<name>A0ABY1Y5P7_9HYPH</name>
<protein>
    <submittedName>
        <fullName evidence="2">Uncharacterized protein</fullName>
    </submittedName>
</protein>
<keyword evidence="1" id="KW-0732">Signal</keyword>
<keyword evidence="3" id="KW-1185">Reference proteome</keyword>
<evidence type="ECO:0000256" key="1">
    <source>
        <dbReference type="SAM" id="SignalP"/>
    </source>
</evidence>
<proteinExistence type="predicted"/>
<dbReference type="RefSeq" id="WP_130978334.1">
    <property type="nucleotide sequence ID" value="NZ_DAMBMN010000014.1"/>
</dbReference>
<dbReference type="EMBL" id="SISF01000031">
    <property type="protein sequence ID" value="TBN11293.1"/>
    <property type="molecule type" value="Genomic_DNA"/>
</dbReference>
<gene>
    <name evidence="2" type="ORF">EYC79_13525</name>
</gene>
<organism evidence="2 3">
    <name type="scientific">Agrobacterium cavarae</name>
    <dbReference type="NCBI Taxonomy" id="2528239"/>
    <lineage>
        <taxon>Bacteria</taxon>
        <taxon>Pseudomonadati</taxon>
        <taxon>Pseudomonadota</taxon>
        <taxon>Alphaproteobacteria</taxon>
        <taxon>Hyphomicrobiales</taxon>
        <taxon>Rhizobiaceae</taxon>
        <taxon>Rhizobium/Agrobacterium group</taxon>
        <taxon>Agrobacterium</taxon>
    </lineage>
</organism>
<reference evidence="2 3" key="1">
    <citation type="submission" date="2019-02" db="EMBL/GenBank/DDBJ databases">
        <title>Current taxonomic status of genus Agrobacterium and description of Agrobacterium cavarae sp. nov. isolated from maize roots.</title>
        <authorList>
            <person name="Flores-Felix J.D."/>
            <person name="Menendez E."/>
            <person name="Ramirez-Bahena M.H."/>
            <person name="Garcia-Fraile P."/>
            <person name="Velazquez E."/>
        </authorList>
    </citation>
    <scope>NUCLEOTIDE SEQUENCE [LARGE SCALE GENOMIC DNA]</scope>
    <source>
        <strain evidence="2 3">RZME10</strain>
    </source>
</reference>
<evidence type="ECO:0000313" key="3">
    <source>
        <dbReference type="Proteomes" id="UP000294239"/>
    </source>
</evidence>
<feature type="signal peptide" evidence="1">
    <location>
        <begin position="1"/>
        <end position="16"/>
    </location>
</feature>
<evidence type="ECO:0000313" key="2">
    <source>
        <dbReference type="EMBL" id="TBN11293.1"/>
    </source>
</evidence>
<feature type="chain" id="PRO_5047468310" evidence="1">
    <location>
        <begin position="17"/>
        <end position="172"/>
    </location>
</feature>
<accession>A0ABY1Y5P7</accession>
<dbReference type="Proteomes" id="UP000294239">
    <property type="component" value="Unassembled WGS sequence"/>
</dbReference>
<dbReference type="GeneID" id="301042202"/>